<reference evidence="8" key="1">
    <citation type="submission" date="2025-08" db="UniProtKB">
        <authorList>
            <consortium name="Ensembl"/>
        </authorList>
    </citation>
    <scope>IDENTIFICATION</scope>
</reference>
<evidence type="ECO:0000256" key="5">
    <source>
        <dbReference type="ARBA" id="ARBA00023136"/>
    </source>
</evidence>
<comment type="caution">
    <text evidence="7">Lacks conserved residue(s) required for the propagation of feature annotation.</text>
</comment>
<feature type="disulfide bond" evidence="6">
    <location>
        <begin position="81"/>
        <end position="99"/>
    </location>
</feature>
<keyword evidence="6" id="KW-1015">Disulfide bond</keyword>
<evidence type="ECO:0000256" key="2">
    <source>
        <dbReference type="ARBA" id="ARBA00006840"/>
    </source>
</evidence>
<feature type="transmembrane region" description="Helical" evidence="7">
    <location>
        <begin position="18"/>
        <end position="37"/>
    </location>
</feature>
<keyword evidence="9" id="KW-1185">Reference proteome</keyword>
<evidence type="ECO:0000256" key="4">
    <source>
        <dbReference type="ARBA" id="ARBA00022989"/>
    </source>
</evidence>
<dbReference type="InterPro" id="IPR000301">
    <property type="entry name" value="Tetraspanin_animals"/>
</dbReference>
<keyword evidence="4 7" id="KW-1133">Transmembrane helix</keyword>
<proteinExistence type="inferred from homology"/>
<dbReference type="Pfam" id="PF00335">
    <property type="entry name" value="Tetraspanin"/>
    <property type="match status" value="1"/>
</dbReference>
<dbReference type="Gene3D" id="1.10.1450.10">
    <property type="entry name" value="Tetraspanin"/>
    <property type="match status" value="1"/>
</dbReference>
<evidence type="ECO:0000256" key="1">
    <source>
        <dbReference type="ARBA" id="ARBA00004141"/>
    </source>
</evidence>
<evidence type="ECO:0000313" key="8">
    <source>
        <dbReference type="Ensembl" id="ENSSHBP00005006759.1"/>
    </source>
</evidence>
<name>A0A672TWX9_STRHB</name>
<dbReference type="PRINTS" id="PR00259">
    <property type="entry name" value="TMFOUR"/>
</dbReference>
<evidence type="ECO:0000256" key="6">
    <source>
        <dbReference type="PIRSR" id="PIRSR002419-1"/>
    </source>
</evidence>
<keyword evidence="5 7" id="KW-0472">Membrane</keyword>
<comment type="subcellular location">
    <subcellularLocation>
        <location evidence="1 7">Membrane</location>
        <topology evidence="1 7">Multi-pass membrane protein</topology>
    </subcellularLocation>
</comment>
<dbReference type="OMA" id="GELCLLM"/>
<dbReference type="InterPro" id="IPR018499">
    <property type="entry name" value="Tetraspanin/Peripherin"/>
</dbReference>
<feature type="transmembrane region" description="Helical" evidence="7">
    <location>
        <begin position="142"/>
        <end position="167"/>
    </location>
</feature>
<comment type="similarity">
    <text evidence="2 7">Belongs to the tetraspanin (TM4SF) family.</text>
</comment>
<organism evidence="8 9">
    <name type="scientific">Strigops habroptila</name>
    <name type="common">Kakapo</name>
    <dbReference type="NCBI Taxonomy" id="2489341"/>
    <lineage>
        <taxon>Eukaryota</taxon>
        <taxon>Metazoa</taxon>
        <taxon>Chordata</taxon>
        <taxon>Craniata</taxon>
        <taxon>Vertebrata</taxon>
        <taxon>Euteleostomi</taxon>
        <taxon>Archelosauria</taxon>
        <taxon>Archosauria</taxon>
        <taxon>Dinosauria</taxon>
        <taxon>Saurischia</taxon>
        <taxon>Theropoda</taxon>
        <taxon>Coelurosauria</taxon>
        <taxon>Aves</taxon>
        <taxon>Neognathae</taxon>
        <taxon>Neoaves</taxon>
        <taxon>Telluraves</taxon>
        <taxon>Australaves</taxon>
        <taxon>Psittaciformes</taxon>
        <taxon>Psittacidae</taxon>
        <taxon>Strigops</taxon>
    </lineage>
</organism>
<dbReference type="GO" id="GO:0005886">
    <property type="term" value="C:plasma membrane"/>
    <property type="evidence" value="ECO:0007669"/>
    <property type="project" value="TreeGrafter"/>
</dbReference>
<dbReference type="PANTHER" id="PTHR19282:SF263">
    <property type="entry name" value="LEUKOCYTE ANTIGEN CD37"/>
    <property type="match status" value="1"/>
</dbReference>
<dbReference type="Ensembl" id="ENSSHBT00005008152.1">
    <property type="protein sequence ID" value="ENSSHBP00005006759.1"/>
    <property type="gene ID" value="ENSSHBG00005005938.1"/>
</dbReference>
<evidence type="ECO:0000313" key="9">
    <source>
        <dbReference type="Proteomes" id="UP000472266"/>
    </source>
</evidence>
<dbReference type="GeneTree" id="ENSGT00940000161485"/>
<dbReference type="PANTHER" id="PTHR19282">
    <property type="entry name" value="TETRASPANIN"/>
    <property type="match status" value="1"/>
</dbReference>
<reference evidence="8" key="2">
    <citation type="submission" date="2025-09" db="UniProtKB">
        <authorList>
            <consortium name="Ensembl"/>
        </authorList>
    </citation>
    <scope>IDENTIFICATION</scope>
</reference>
<accession>A0A672TWX9</accession>
<sequence length="179" mass="19318">MWGLPHTFSCPTSLPHKYFGSLLLLFTAQITVAVIVYTQRVNVASKMAAHAQELIRGYPAQGPPREPHEGWDLVQQQLRCCGWAGPQDWSPPGAVACSCLAPNSTQRTPPEPPHGRCPLAAPQDLFPMGCAEGAQRWLGQNLVTVVGGSLGCGLVELLLLSVSMFLIRNLDPDEPPMAP</sequence>
<evidence type="ECO:0000256" key="3">
    <source>
        <dbReference type="ARBA" id="ARBA00022692"/>
    </source>
</evidence>
<dbReference type="Proteomes" id="UP000472266">
    <property type="component" value="Unplaced"/>
</dbReference>
<dbReference type="SUPFAM" id="SSF48652">
    <property type="entry name" value="Tetraspanin"/>
    <property type="match status" value="1"/>
</dbReference>
<dbReference type="PIRSF" id="PIRSF002419">
    <property type="entry name" value="Tetraspanin"/>
    <property type="match status" value="1"/>
</dbReference>
<dbReference type="InterPro" id="IPR008952">
    <property type="entry name" value="Tetraspanin_EC2_sf"/>
</dbReference>
<dbReference type="InParanoid" id="A0A672TWX9"/>
<protein>
    <recommendedName>
        <fullName evidence="7">Tetraspanin</fullName>
    </recommendedName>
</protein>
<keyword evidence="3 7" id="KW-0812">Transmembrane</keyword>
<evidence type="ECO:0000256" key="7">
    <source>
        <dbReference type="RuleBase" id="RU361218"/>
    </source>
</evidence>
<dbReference type="AlphaFoldDB" id="A0A672TWX9"/>